<sequence>MLVHPQFDPVAIYLGPLAVRWYGLMYLLGFAQFILLGRYRIKRHPERAFTNSMLDDMLFFGVLGVILGGRLGYVIFYQPSYFLAHPLEIFAVWQGGMSFHGGFLGVITAMALIARKYKLRWLAVTDFIAPLVPLGLGAGRLGNFINAELWGRPTDVPWGVIFPHVDELSRHPSQLYEFALEGLAFFALMWIYSAKPRPVAAVSGMFLIGYGVFRSFAEFYREPDNGFLGVLTLGISMGQWLSLPMIVAGAGMLVWAYRAQRSMPPGLEPAAKPVRPDKPDKSNKLERKKGGRSLK</sequence>
<evidence type="ECO:0000256" key="4">
    <source>
        <dbReference type="ARBA" id="ARBA00022692"/>
    </source>
</evidence>
<comment type="caution">
    <text evidence="9">The sequence shown here is derived from an EMBL/GenBank/DDBJ whole genome shotgun (WGS) entry which is preliminary data.</text>
</comment>
<feature type="transmembrane region" description="Helical" evidence="7">
    <location>
        <begin position="199"/>
        <end position="217"/>
    </location>
</feature>
<organism evidence="9 10">
    <name type="scientific">Nitrosospira multiformis</name>
    <dbReference type="NCBI Taxonomy" id="1231"/>
    <lineage>
        <taxon>Bacteria</taxon>
        <taxon>Pseudomonadati</taxon>
        <taxon>Pseudomonadota</taxon>
        <taxon>Betaproteobacteria</taxon>
        <taxon>Nitrosomonadales</taxon>
        <taxon>Nitrosomonadaceae</taxon>
        <taxon>Nitrosospira</taxon>
    </lineage>
</organism>
<feature type="compositionally biased region" description="Basic and acidic residues" evidence="8">
    <location>
        <begin position="274"/>
        <end position="285"/>
    </location>
</feature>
<evidence type="ECO:0000256" key="8">
    <source>
        <dbReference type="SAM" id="MobiDB-lite"/>
    </source>
</evidence>
<accession>A0ABY0T8U3</accession>
<feature type="transmembrane region" description="Helical" evidence="7">
    <location>
        <begin position="12"/>
        <end position="36"/>
    </location>
</feature>
<evidence type="ECO:0000313" key="10">
    <source>
        <dbReference type="Proteomes" id="UP000183471"/>
    </source>
</evidence>
<comment type="pathway">
    <text evidence="7">Protein modification; lipoprotein biosynthesis (diacylglyceryl transfer).</text>
</comment>
<evidence type="ECO:0000256" key="2">
    <source>
        <dbReference type="ARBA" id="ARBA00022475"/>
    </source>
</evidence>
<evidence type="ECO:0000256" key="5">
    <source>
        <dbReference type="ARBA" id="ARBA00022989"/>
    </source>
</evidence>
<dbReference type="RefSeq" id="WP_074630902.1">
    <property type="nucleotide sequence ID" value="NZ_FNKY01000001.1"/>
</dbReference>
<keyword evidence="3 7" id="KW-0808">Transferase</keyword>
<protein>
    <recommendedName>
        <fullName evidence="7">Phosphatidylglycerol--prolipoprotein diacylglyceryl transferase</fullName>
        <ecNumber evidence="7">2.5.1.145</ecNumber>
    </recommendedName>
</protein>
<dbReference type="PANTHER" id="PTHR30589:SF0">
    <property type="entry name" value="PHOSPHATIDYLGLYCEROL--PROLIPOPROTEIN DIACYLGLYCERYL TRANSFERASE"/>
    <property type="match status" value="1"/>
</dbReference>
<evidence type="ECO:0000256" key="1">
    <source>
        <dbReference type="ARBA" id="ARBA00007150"/>
    </source>
</evidence>
<feature type="compositionally biased region" description="Basic residues" evidence="8">
    <location>
        <begin position="286"/>
        <end position="295"/>
    </location>
</feature>
<feature type="transmembrane region" description="Helical" evidence="7">
    <location>
        <begin position="57"/>
        <end position="77"/>
    </location>
</feature>
<dbReference type="PANTHER" id="PTHR30589">
    <property type="entry name" value="PROLIPOPROTEIN DIACYLGLYCERYL TRANSFERASE"/>
    <property type="match status" value="1"/>
</dbReference>
<dbReference type="Pfam" id="PF01790">
    <property type="entry name" value="LGT"/>
    <property type="match status" value="1"/>
</dbReference>
<comment type="catalytic activity">
    <reaction evidence="7">
        <text>L-cysteinyl-[prolipoprotein] + a 1,2-diacyl-sn-glycero-3-phospho-(1'-sn-glycerol) = an S-1,2-diacyl-sn-glyceryl-L-cysteinyl-[prolipoprotein] + sn-glycerol 1-phosphate + H(+)</text>
        <dbReference type="Rhea" id="RHEA:56712"/>
        <dbReference type="Rhea" id="RHEA-COMP:14679"/>
        <dbReference type="Rhea" id="RHEA-COMP:14680"/>
        <dbReference type="ChEBI" id="CHEBI:15378"/>
        <dbReference type="ChEBI" id="CHEBI:29950"/>
        <dbReference type="ChEBI" id="CHEBI:57685"/>
        <dbReference type="ChEBI" id="CHEBI:64716"/>
        <dbReference type="ChEBI" id="CHEBI:140658"/>
        <dbReference type="EC" id="2.5.1.145"/>
    </reaction>
</comment>
<dbReference type="InterPro" id="IPR001640">
    <property type="entry name" value="Lgt"/>
</dbReference>
<keyword evidence="2 7" id="KW-1003">Cell membrane</keyword>
<dbReference type="EC" id="2.5.1.145" evidence="7"/>
<comment type="similarity">
    <text evidence="1 7">Belongs to the Lgt family.</text>
</comment>
<feature type="binding site" evidence="7">
    <location>
        <position position="140"/>
    </location>
    <ligand>
        <name>a 1,2-diacyl-sn-glycero-3-phospho-(1'-sn-glycerol)</name>
        <dbReference type="ChEBI" id="CHEBI:64716"/>
    </ligand>
</feature>
<evidence type="ECO:0000313" key="9">
    <source>
        <dbReference type="EMBL" id="SDQ42519.1"/>
    </source>
</evidence>
<comment type="function">
    <text evidence="7">Catalyzes the transfer of the diacylglyceryl group from phosphatidylglycerol to the sulfhydryl group of the N-terminal cysteine of a prolipoprotein, the first step in the formation of mature lipoproteins.</text>
</comment>
<comment type="subcellular location">
    <subcellularLocation>
        <location evidence="7">Cell membrane</location>
        <topology evidence="7">Multi-pass membrane protein</topology>
    </subcellularLocation>
</comment>
<keyword evidence="4 7" id="KW-0812">Transmembrane</keyword>
<dbReference type="HAMAP" id="MF_01147">
    <property type="entry name" value="Lgt"/>
    <property type="match status" value="1"/>
</dbReference>
<dbReference type="EMBL" id="FNKY01000001">
    <property type="protein sequence ID" value="SDQ42519.1"/>
    <property type="molecule type" value="Genomic_DNA"/>
</dbReference>
<dbReference type="NCBIfam" id="TIGR00544">
    <property type="entry name" value="lgt"/>
    <property type="match status" value="1"/>
</dbReference>
<dbReference type="Proteomes" id="UP000183471">
    <property type="component" value="Unassembled WGS sequence"/>
</dbReference>
<dbReference type="GO" id="GO:0016740">
    <property type="term" value="F:transferase activity"/>
    <property type="evidence" value="ECO:0007669"/>
    <property type="project" value="UniProtKB-KW"/>
</dbReference>
<evidence type="ECO:0000256" key="3">
    <source>
        <dbReference type="ARBA" id="ARBA00022679"/>
    </source>
</evidence>
<feature type="transmembrane region" description="Helical" evidence="7">
    <location>
        <begin position="237"/>
        <end position="257"/>
    </location>
</feature>
<feature type="region of interest" description="Disordered" evidence="8">
    <location>
        <begin position="266"/>
        <end position="295"/>
    </location>
</feature>
<proteinExistence type="inferred from homology"/>
<keyword evidence="5 7" id="KW-1133">Transmembrane helix</keyword>
<reference evidence="9 10" key="1">
    <citation type="submission" date="2016-10" db="EMBL/GenBank/DDBJ databases">
        <authorList>
            <person name="Varghese N."/>
            <person name="Submissions S."/>
        </authorList>
    </citation>
    <scope>NUCLEOTIDE SEQUENCE [LARGE SCALE GENOMIC DNA]</scope>
    <source>
        <strain evidence="9 10">Nl1</strain>
    </source>
</reference>
<evidence type="ECO:0000256" key="7">
    <source>
        <dbReference type="HAMAP-Rule" id="MF_01147"/>
    </source>
</evidence>
<keyword evidence="6 7" id="KW-0472">Membrane</keyword>
<evidence type="ECO:0000256" key="6">
    <source>
        <dbReference type="ARBA" id="ARBA00023136"/>
    </source>
</evidence>
<feature type="transmembrane region" description="Helical" evidence="7">
    <location>
        <begin position="97"/>
        <end position="114"/>
    </location>
</feature>
<gene>
    <name evidence="7" type="primary">lgt</name>
    <name evidence="9" type="ORF">SAMN05216402_0803</name>
</gene>
<name>A0ABY0T8U3_9PROT</name>
<keyword evidence="10" id="KW-1185">Reference proteome</keyword>
<dbReference type="PROSITE" id="PS01311">
    <property type="entry name" value="LGT"/>
    <property type="match status" value="1"/>
</dbReference>